<evidence type="ECO:0000313" key="2">
    <source>
        <dbReference type="EMBL" id="CAA7058193.1"/>
    </source>
</evidence>
<comment type="caution">
    <text evidence="2">The sequence shown here is derived from an EMBL/GenBank/DDBJ whole genome shotgun (WGS) entry which is preliminary data.</text>
</comment>
<keyword evidence="3" id="KW-1185">Reference proteome</keyword>
<evidence type="ECO:0000259" key="1">
    <source>
        <dbReference type="Pfam" id="PF13961"/>
    </source>
</evidence>
<sequence>MSGELAVVPEKKKGGPSSIQCPMLNSTNYTVWSMRMKVVLKVHKVWDTIETGSEEGDKNDMARALLFQSIPEALILQVGNLDTSKAVWDAIKGRHIGAERVKEARLQTLSAEFERIRMSEEESIDTFAGRISELATKSAELGQTIDEPKIVKKFLASLPDKKFITIVASLEQILNLNKTKFEDIVGRLKAYKERVNGEEVHQNDQGKLMYSNIGLTELPRWIRTWRWKKSRRSFWWTRKRTWTWNSSTEQ</sequence>
<name>A0A6D2KXZ5_9BRAS</name>
<proteinExistence type="predicted"/>
<feature type="domain" description="DUF4219" evidence="1">
    <location>
        <begin position="24"/>
        <end position="50"/>
    </location>
</feature>
<dbReference type="EMBL" id="CACVBM020001718">
    <property type="protein sequence ID" value="CAA7058193.1"/>
    <property type="molecule type" value="Genomic_DNA"/>
</dbReference>
<dbReference type="Pfam" id="PF13961">
    <property type="entry name" value="DUF4219"/>
    <property type="match status" value="1"/>
</dbReference>
<dbReference type="Proteomes" id="UP000467841">
    <property type="component" value="Unassembled WGS sequence"/>
</dbReference>
<gene>
    <name evidence="2" type="ORF">MERR_LOCUS45429</name>
</gene>
<protein>
    <recommendedName>
        <fullName evidence="1">DUF4219 domain-containing protein</fullName>
    </recommendedName>
</protein>
<accession>A0A6D2KXZ5</accession>
<dbReference type="InterPro" id="IPR025314">
    <property type="entry name" value="DUF4219"/>
</dbReference>
<organism evidence="2 3">
    <name type="scientific">Microthlaspi erraticum</name>
    <dbReference type="NCBI Taxonomy" id="1685480"/>
    <lineage>
        <taxon>Eukaryota</taxon>
        <taxon>Viridiplantae</taxon>
        <taxon>Streptophyta</taxon>
        <taxon>Embryophyta</taxon>
        <taxon>Tracheophyta</taxon>
        <taxon>Spermatophyta</taxon>
        <taxon>Magnoliopsida</taxon>
        <taxon>eudicotyledons</taxon>
        <taxon>Gunneridae</taxon>
        <taxon>Pentapetalae</taxon>
        <taxon>rosids</taxon>
        <taxon>malvids</taxon>
        <taxon>Brassicales</taxon>
        <taxon>Brassicaceae</taxon>
        <taxon>Coluteocarpeae</taxon>
        <taxon>Microthlaspi</taxon>
    </lineage>
</organism>
<dbReference type="Pfam" id="PF14223">
    <property type="entry name" value="Retrotran_gag_2"/>
    <property type="match status" value="1"/>
</dbReference>
<dbReference type="OrthoDB" id="1736387at2759"/>
<dbReference type="AlphaFoldDB" id="A0A6D2KXZ5"/>
<reference evidence="2" key="1">
    <citation type="submission" date="2020-01" db="EMBL/GenBank/DDBJ databases">
        <authorList>
            <person name="Mishra B."/>
        </authorList>
    </citation>
    <scope>NUCLEOTIDE SEQUENCE [LARGE SCALE GENOMIC DNA]</scope>
</reference>
<dbReference type="PANTHER" id="PTHR35317">
    <property type="entry name" value="OS04G0629600 PROTEIN"/>
    <property type="match status" value="1"/>
</dbReference>
<evidence type="ECO:0000313" key="3">
    <source>
        <dbReference type="Proteomes" id="UP000467841"/>
    </source>
</evidence>
<dbReference type="PANTHER" id="PTHR35317:SF44">
    <property type="entry name" value="RNA-DIRECTED DNA POLYMERASE"/>
    <property type="match status" value="1"/>
</dbReference>